<dbReference type="InterPro" id="IPR036097">
    <property type="entry name" value="HisK_dim/P_sf"/>
</dbReference>
<dbReference type="Gene3D" id="3.30.450.20">
    <property type="entry name" value="PAS domain"/>
    <property type="match status" value="1"/>
</dbReference>
<dbReference type="Pfam" id="PF00072">
    <property type="entry name" value="Response_reg"/>
    <property type="match status" value="1"/>
</dbReference>
<keyword evidence="13" id="KW-0547">Nucleotide-binding</keyword>
<evidence type="ECO:0000259" key="11">
    <source>
        <dbReference type="PROSITE" id="PS50112"/>
    </source>
</evidence>
<dbReference type="Pfam" id="PF00512">
    <property type="entry name" value="HisKA"/>
    <property type="match status" value="1"/>
</dbReference>
<evidence type="ECO:0000259" key="9">
    <source>
        <dbReference type="PROSITE" id="PS50109"/>
    </source>
</evidence>
<keyword evidence="3 7" id="KW-0597">Phosphoprotein</keyword>
<keyword evidence="6" id="KW-0378">Hydrolase</keyword>
<dbReference type="PANTHER" id="PTHR43047:SF78">
    <property type="entry name" value="SENSORY_REGULATORY PROTEIN RPFC"/>
    <property type="match status" value="1"/>
</dbReference>
<dbReference type="Gene3D" id="3.40.50.2300">
    <property type="match status" value="1"/>
</dbReference>
<dbReference type="PANTHER" id="PTHR43047">
    <property type="entry name" value="TWO-COMPONENT HISTIDINE PROTEIN KINASE"/>
    <property type="match status" value="1"/>
</dbReference>
<dbReference type="InterPro" id="IPR003594">
    <property type="entry name" value="HATPase_dom"/>
</dbReference>
<dbReference type="SMART" id="SM00387">
    <property type="entry name" value="HATPase_c"/>
    <property type="match status" value="1"/>
</dbReference>
<dbReference type="InterPro" id="IPR011006">
    <property type="entry name" value="CheY-like_superfamily"/>
</dbReference>
<keyword evidence="5" id="KW-0418">Kinase</keyword>
<sequence>MLKFDKKNGMHLFSLFIVVGAFVFMLSSYIFVQQQAHKTAQVIIGESIKGKTLAIERYVLEFLKLHEQTLQRVVEHPAVVGASLEGITSRPAFQDQLFKLKASSHLSLINLYDFSGSNIYQEMALFPDIERYISTGITDESLMEKVSFSFFAHEDRSYLLLTAPISYNGYFEGLGLYIMPLENSDFFESLGSDRYYWFGITQSHLNWIMTPPSDWGVEQHPIRGTSFVLLAAVSPELVANAESELTGSLLVGMVIATTLTLIVMFVFGRRVLVSPFRSLAESEHKLLIQSEALVKKEAESARLARVVKHMRDAVVFTDLDSKITWVNGAFEQLTGYRQTEMVGKNPGHLLQGVDTDRETAHAIRKAIDARQPGFFELLNYHRNGEAYWIEIALTPLYSSDDKLEGFMAVERDISQRIALEGSLKVKAVEAESANMAKSQFLAAMSHELRTPMNGILGVGDLLLNTPLNKEQYEYVDTLLGSGAHMLNVLNDILDFSKIEAGKLNLEPNPFMLKDTVLRLTRLYKPLCTDKNLEFDCAYSQPCDRALWADETRLLQILQNLLSNALKFTSKGGISLTFKVHEKSEGGELIIVVEDSGIGIGQDNQLAIFDPFSQAENNTTRRFGGTGLGLSITRDIVEAMKGRINLTSELGKGSCFTVTIPIEFSRIESQETQDQKPLPFNGSGLRMLIVEDTKVNSLVLGKFLKNKGFEFDVVENGQLALEKVQQQHYDGILMDNNMPVMDGLKATQAIIALDLPYSPVIIGCTADAFEQTREKMLKGGCSEVITKPISSAKLDQVLHAYLKTSTDVNKRLEA</sequence>
<dbReference type="InterPro" id="IPR035965">
    <property type="entry name" value="PAS-like_dom_sf"/>
</dbReference>
<dbReference type="InterPro" id="IPR001610">
    <property type="entry name" value="PAC"/>
</dbReference>
<dbReference type="SMART" id="SM00448">
    <property type="entry name" value="REC"/>
    <property type="match status" value="1"/>
</dbReference>
<dbReference type="InterPro" id="IPR000700">
    <property type="entry name" value="PAS-assoc_C"/>
</dbReference>
<dbReference type="CDD" id="cd00130">
    <property type="entry name" value="PAS"/>
    <property type="match status" value="1"/>
</dbReference>
<feature type="transmembrane region" description="Helical" evidence="8">
    <location>
        <begin position="12"/>
        <end position="32"/>
    </location>
</feature>
<feature type="domain" description="PAS" evidence="11">
    <location>
        <begin position="299"/>
        <end position="345"/>
    </location>
</feature>
<feature type="transmembrane region" description="Helical" evidence="8">
    <location>
        <begin position="245"/>
        <end position="267"/>
    </location>
</feature>
<dbReference type="SMART" id="SM00086">
    <property type="entry name" value="PAC"/>
    <property type="match status" value="1"/>
</dbReference>
<gene>
    <name evidence="13" type="ORF">QWZ16_10575</name>
</gene>
<dbReference type="Pfam" id="PF13426">
    <property type="entry name" value="PAS_9"/>
    <property type="match status" value="1"/>
</dbReference>
<feature type="domain" description="Histidine kinase" evidence="9">
    <location>
        <begin position="443"/>
        <end position="663"/>
    </location>
</feature>
<dbReference type="PROSITE" id="PS50113">
    <property type="entry name" value="PAC"/>
    <property type="match status" value="1"/>
</dbReference>
<dbReference type="SMART" id="SM00091">
    <property type="entry name" value="PAS"/>
    <property type="match status" value="1"/>
</dbReference>
<evidence type="ECO:0000259" key="12">
    <source>
        <dbReference type="PROSITE" id="PS50113"/>
    </source>
</evidence>
<dbReference type="InterPro" id="IPR001789">
    <property type="entry name" value="Sig_transdc_resp-reg_receiver"/>
</dbReference>
<proteinExistence type="predicted"/>
<dbReference type="InterPro" id="IPR004358">
    <property type="entry name" value="Sig_transdc_His_kin-like_C"/>
</dbReference>
<dbReference type="RefSeq" id="WP_170881953.1">
    <property type="nucleotide sequence ID" value="NZ_JABEYA020000001.1"/>
</dbReference>
<name>A0ABT8BVI3_9VIBR</name>
<keyword evidence="8" id="KW-1133">Transmembrane helix</keyword>
<dbReference type="PRINTS" id="PR00344">
    <property type="entry name" value="BCTRLSENSOR"/>
</dbReference>
<dbReference type="CDD" id="cd17546">
    <property type="entry name" value="REC_hyHK_CKI1_RcsC-like"/>
    <property type="match status" value="1"/>
</dbReference>
<dbReference type="PROSITE" id="PS50109">
    <property type="entry name" value="HIS_KIN"/>
    <property type="match status" value="1"/>
</dbReference>
<dbReference type="SUPFAM" id="SSF52172">
    <property type="entry name" value="CheY-like"/>
    <property type="match status" value="1"/>
</dbReference>
<dbReference type="SUPFAM" id="SSF47384">
    <property type="entry name" value="Homodimeric domain of signal transducing histidine kinase"/>
    <property type="match status" value="1"/>
</dbReference>
<dbReference type="PROSITE" id="PS50110">
    <property type="entry name" value="RESPONSE_REGULATORY"/>
    <property type="match status" value="1"/>
</dbReference>
<dbReference type="InterPro" id="IPR000014">
    <property type="entry name" value="PAS"/>
</dbReference>
<dbReference type="CDD" id="cd16922">
    <property type="entry name" value="HATPase_EvgS-ArcB-TorS-like"/>
    <property type="match status" value="1"/>
</dbReference>
<dbReference type="InterPro" id="IPR036890">
    <property type="entry name" value="HATPase_C_sf"/>
</dbReference>
<evidence type="ECO:0000256" key="8">
    <source>
        <dbReference type="SAM" id="Phobius"/>
    </source>
</evidence>
<evidence type="ECO:0000259" key="10">
    <source>
        <dbReference type="PROSITE" id="PS50110"/>
    </source>
</evidence>
<dbReference type="PROSITE" id="PS50112">
    <property type="entry name" value="PAS"/>
    <property type="match status" value="1"/>
</dbReference>
<keyword evidence="13" id="KW-0067">ATP-binding</keyword>
<dbReference type="NCBIfam" id="TIGR00229">
    <property type="entry name" value="sensory_box"/>
    <property type="match status" value="1"/>
</dbReference>
<dbReference type="InterPro" id="IPR003661">
    <property type="entry name" value="HisK_dim/P_dom"/>
</dbReference>
<feature type="modified residue" description="4-aspartylphosphate" evidence="7">
    <location>
        <position position="734"/>
    </location>
</feature>
<dbReference type="Gene3D" id="3.30.565.10">
    <property type="entry name" value="Histidine kinase-like ATPase, C-terminal domain"/>
    <property type="match status" value="1"/>
</dbReference>
<organism evidence="13 14">
    <name type="scientific">Vibrio ostreicida</name>
    <dbReference type="NCBI Taxonomy" id="526588"/>
    <lineage>
        <taxon>Bacteria</taxon>
        <taxon>Pseudomonadati</taxon>
        <taxon>Pseudomonadota</taxon>
        <taxon>Gammaproteobacteria</taxon>
        <taxon>Vibrionales</taxon>
        <taxon>Vibrionaceae</taxon>
        <taxon>Vibrio</taxon>
    </lineage>
</organism>
<dbReference type="SUPFAM" id="SSF55874">
    <property type="entry name" value="ATPase domain of HSP90 chaperone/DNA topoisomerase II/histidine kinase"/>
    <property type="match status" value="1"/>
</dbReference>
<dbReference type="Gene3D" id="1.10.287.130">
    <property type="match status" value="1"/>
</dbReference>
<dbReference type="SMART" id="SM00388">
    <property type="entry name" value="HisKA"/>
    <property type="match status" value="1"/>
</dbReference>
<evidence type="ECO:0000256" key="4">
    <source>
        <dbReference type="ARBA" id="ARBA00022679"/>
    </source>
</evidence>
<evidence type="ECO:0000256" key="7">
    <source>
        <dbReference type="PROSITE-ProRule" id="PRU00169"/>
    </source>
</evidence>
<dbReference type="GO" id="GO:0005524">
    <property type="term" value="F:ATP binding"/>
    <property type="evidence" value="ECO:0007669"/>
    <property type="project" value="UniProtKB-KW"/>
</dbReference>
<feature type="domain" description="Response regulatory" evidence="10">
    <location>
        <begin position="685"/>
        <end position="801"/>
    </location>
</feature>
<feature type="domain" description="PAC" evidence="12">
    <location>
        <begin position="371"/>
        <end position="425"/>
    </location>
</feature>
<dbReference type="Pfam" id="PF02518">
    <property type="entry name" value="HATPase_c"/>
    <property type="match status" value="1"/>
</dbReference>
<reference evidence="14" key="1">
    <citation type="journal article" date="2019" name="Int. J. Syst. Evol. Microbiol.">
        <title>The Global Catalogue of Microorganisms (GCM) 10K type strain sequencing project: providing services to taxonomists for standard genome sequencing and annotation.</title>
        <authorList>
            <consortium name="The Broad Institute Genomics Platform"/>
            <consortium name="The Broad Institute Genome Sequencing Center for Infectious Disease"/>
            <person name="Wu L."/>
            <person name="Ma J."/>
        </authorList>
    </citation>
    <scope>NUCLEOTIDE SEQUENCE [LARGE SCALE GENOMIC DNA]</scope>
    <source>
        <strain evidence="14">CECT 7398</strain>
    </source>
</reference>
<evidence type="ECO:0000313" key="13">
    <source>
        <dbReference type="EMBL" id="MDN3610145.1"/>
    </source>
</evidence>
<dbReference type="Proteomes" id="UP001238540">
    <property type="component" value="Unassembled WGS sequence"/>
</dbReference>
<keyword evidence="4" id="KW-0808">Transferase</keyword>
<evidence type="ECO:0000313" key="14">
    <source>
        <dbReference type="Proteomes" id="UP001238540"/>
    </source>
</evidence>
<comment type="caution">
    <text evidence="13">The sequence shown here is derived from an EMBL/GenBank/DDBJ whole genome shotgun (WGS) entry which is preliminary data.</text>
</comment>
<accession>A0ABT8BVI3</accession>
<dbReference type="EMBL" id="JAUFQC010000001">
    <property type="protein sequence ID" value="MDN3610145.1"/>
    <property type="molecule type" value="Genomic_DNA"/>
</dbReference>
<evidence type="ECO:0000256" key="5">
    <source>
        <dbReference type="ARBA" id="ARBA00022777"/>
    </source>
</evidence>
<dbReference type="SUPFAM" id="SSF55785">
    <property type="entry name" value="PYP-like sensor domain (PAS domain)"/>
    <property type="match status" value="1"/>
</dbReference>
<protein>
    <recommendedName>
        <fullName evidence="2">histidine kinase</fullName>
        <ecNumber evidence="2">2.7.13.3</ecNumber>
    </recommendedName>
</protein>
<evidence type="ECO:0000256" key="2">
    <source>
        <dbReference type="ARBA" id="ARBA00012438"/>
    </source>
</evidence>
<evidence type="ECO:0000256" key="6">
    <source>
        <dbReference type="ARBA" id="ARBA00022801"/>
    </source>
</evidence>
<evidence type="ECO:0000256" key="1">
    <source>
        <dbReference type="ARBA" id="ARBA00000085"/>
    </source>
</evidence>
<keyword evidence="8" id="KW-0472">Membrane</keyword>
<keyword evidence="8" id="KW-0812">Transmembrane</keyword>
<dbReference type="EC" id="2.7.13.3" evidence="2"/>
<dbReference type="CDD" id="cd00082">
    <property type="entry name" value="HisKA"/>
    <property type="match status" value="1"/>
</dbReference>
<comment type="catalytic activity">
    <reaction evidence="1">
        <text>ATP + protein L-histidine = ADP + protein N-phospho-L-histidine.</text>
        <dbReference type="EC" id="2.7.13.3"/>
    </reaction>
</comment>
<dbReference type="InterPro" id="IPR005467">
    <property type="entry name" value="His_kinase_dom"/>
</dbReference>
<keyword evidence="14" id="KW-1185">Reference proteome</keyword>
<evidence type="ECO:0000256" key="3">
    <source>
        <dbReference type="ARBA" id="ARBA00022553"/>
    </source>
</evidence>